<feature type="DNA-binding region" description="H-T-H motif" evidence="4">
    <location>
        <begin position="32"/>
        <end position="51"/>
    </location>
</feature>
<dbReference type="GO" id="GO:0003677">
    <property type="term" value="F:DNA binding"/>
    <property type="evidence" value="ECO:0007669"/>
    <property type="project" value="UniProtKB-UniRule"/>
</dbReference>
<dbReference type="InterPro" id="IPR009057">
    <property type="entry name" value="Homeodomain-like_sf"/>
</dbReference>
<reference evidence="6 7" key="1">
    <citation type="submission" date="2016-10" db="EMBL/GenBank/DDBJ databases">
        <authorList>
            <person name="de Groot N.N."/>
        </authorList>
    </citation>
    <scope>NUCLEOTIDE SEQUENCE [LARGE SCALE GENOMIC DNA]</scope>
    <source>
        <strain evidence="6 7">DSM 22274</strain>
    </source>
</reference>
<evidence type="ECO:0000313" key="7">
    <source>
        <dbReference type="Proteomes" id="UP000182725"/>
    </source>
</evidence>
<dbReference type="PRINTS" id="PR00455">
    <property type="entry name" value="HTHTETR"/>
</dbReference>
<dbReference type="EMBL" id="FNTV01000001">
    <property type="protein sequence ID" value="SEE35644.1"/>
    <property type="molecule type" value="Genomic_DNA"/>
</dbReference>
<evidence type="ECO:0000313" key="6">
    <source>
        <dbReference type="EMBL" id="SEE35644.1"/>
    </source>
</evidence>
<evidence type="ECO:0000256" key="2">
    <source>
        <dbReference type="ARBA" id="ARBA00023125"/>
    </source>
</evidence>
<dbReference type="PANTHER" id="PTHR47506">
    <property type="entry name" value="TRANSCRIPTIONAL REGULATORY PROTEIN"/>
    <property type="match status" value="1"/>
</dbReference>
<dbReference type="InterPro" id="IPR036271">
    <property type="entry name" value="Tet_transcr_reg_TetR-rel_C_sf"/>
</dbReference>
<dbReference type="SUPFAM" id="SSF46689">
    <property type="entry name" value="Homeodomain-like"/>
    <property type="match status" value="1"/>
</dbReference>
<evidence type="ECO:0000256" key="1">
    <source>
        <dbReference type="ARBA" id="ARBA00023015"/>
    </source>
</evidence>
<evidence type="ECO:0000256" key="4">
    <source>
        <dbReference type="PROSITE-ProRule" id="PRU00335"/>
    </source>
</evidence>
<dbReference type="AlphaFoldDB" id="A0A1H5I6E2"/>
<sequence>MTNEKLRKRPARERLMAAAAELFYAHGMTATGIDAITDKAGVARKSLYNNFASKDDLIVAYIQARHQEWLGLYEHRSAGAASGRDQVLAVFDAYIDHAEAAYIDGFRGCGLLNAAAELPAGAPGRVAVREHKEEVEAILSTGLAEILDPDRAASLAEQLSFILEGAVARAGLEGTSDRLVHARAIANSLMETQ</sequence>
<evidence type="ECO:0000256" key="3">
    <source>
        <dbReference type="ARBA" id="ARBA00023163"/>
    </source>
</evidence>
<dbReference type="Proteomes" id="UP000182725">
    <property type="component" value="Unassembled WGS sequence"/>
</dbReference>
<dbReference type="SUPFAM" id="SSF48498">
    <property type="entry name" value="Tetracyclin repressor-like, C-terminal domain"/>
    <property type="match status" value="1"/>
</dbReference>
<keyword evidence="3" id="KW-0804">Transcription</keyword>
<gene>
    <name evidence="6" type="ORF">SAMN04489740_1212</name>
</gene>
<dbReference type="PANTHER" id="PTHR47506:SF1">
    <property type="entry name" value="HTH-TYPE TRANSCRIPTIONAL REGULATOR YJDC"/>
    <property type="match status" value="1"/>
</dbReference>
<name>A0A1H5I6E2_9MICC</name>
<dbReference type="InterPro" id="IPR001647">
    <property type="entry name" value="HTH_TetR"/>
</dbReference>
<feature type="domain" description="HTH tetR-type" evidence="5">
    <location>
        <begin position="9"/>
        <end position="69"/>
    </location>
</feature>
<evidence type="ECO:0000259" key="5">
    <source>
        <dbReference type="PROSITE" id="PS50977"/>
    </source>
</evidence>
<accession>A0A1H5I6E2</accession>
<dbReference type="Gene3D" id="1.10.357.10">
    <property type="entry name" value="Tetracycline Repressor, domain 2"/>
    <property type="match status" value="1"/>
</dbReference>
<dbReference type="Pfam" id="PF00440">
    <property type="entry name" value="TetR_N"/>
    <property type="match status" value="1"/>
</dbReference>
<dbReference type="PROSITE" id="PS50977">
    <property type="entry name" value="HTH_TETR_2"/>
    <property type="match status" value="1"/>
</dbReference>
<proteinExistence type="predicted"/>
<keyword evidence="1" id="KW-0805">Transcription regulation</keyword>
<keyword evidence="2 4" id="KW-0238">DNA-binding</keyword>
<protein>
    <submittedName>
        <fullName evidence="6">DNA-binding transcriptional regulator, AcrR family</fullName>
    </submittedName>
</protein>
<organism evidence="6 7">
    <name type="scientific">Arthrobacter alpinus</name>
    <dbReference type="NCBI Taxonomy" id="656366"/>
    <lineage>
        <taxon>Bacteria</taxon>
        <taxon>Bacillati</taxon>
        <taxon>Actinomycetota</taxon>
        <taxon>Actinomycetes</taxon>
        <taxon>Micrococcales</taxon>
        <taxon>Micrococcaceae</taxon>
        <taxon>Arthrobacter</taxon>
    </lineage>
</organism>